<dbReference type="EMBL" id="LCWV01000033">
    <property type="protein sequence ID" value="PWI65440.1"/>
    <property type="molecule type" value="Genomic_DNA"/>
</dbReference>
<keyword evidence="5" id="KW-1185">Reference proteome</keyword>
<dbReference type="Proteomes" id="UP000245956">
    <property type="component" value="Unassembled WGS sequence"/>
</dbReference>
<reference evidence="3 4" key="2">
    <citation type="journal article" date="2016" name="Front. Microbiol.">
        <title>Genome and transcriptome sequences reveal the specific parasitism of the nematophagous Purpureocillium lilacinum 36-1.</title>
        <authorList>
            <person name="Xie J."/>
            <person name="Li S."/>
            <person name="Mo C."/>
            <person name="Xiao X."/>
            <person name="Peng D."/>
            <person name="Wang G."/>
            <person name="Xiao Y."/>
        </authorList>
    </citation>
    <scope>NUCLEOTIDE SEQUENCE [LARGE SCALE GENOMIC DNA]</scope>
    <source>
        <strain evidence="3 4">36-1</strain>
    </source>
</reference>
<dbReference type="Proteomes" id="UP001287286">
    <property type="component" value="Unassembled WGS sequence"/>
</dbReference>
<proteinExistence type="predicted"/>
<comment type="caution">
    <text evidence="3">The sequence shown here is derived from an EMBL/GenBank/DDBJ whole genome shotgun (WGS) entry which is preliminary data.</text>
</comment>
<feature type="region of interest" description="Disordered" evidence="1">
    <location>
        <begin position="1"/>
        <end position="24"/>
    </location>
</feature>
<gene>
    <name evidence="3" type="ORF">PCL_07041</name>
    <name evidence="2" type="ORF">Purlil1_13596</name>
</gene>
<evidence type="ECO:0000313" key="3">
    <source>
        <dbReference type="EMBL" id="PWI65440.1"/>
    </source>
</evidence>
<name>A0A2U3DT62_PURLI</name>
<reference evidence="3" key="1">
    <citation type="submission" date="2015-05" db="EMBL/GenBank/DDBJ databases">
        <authorList>
            <person name="Wang D.B."/>
            <person name="Wang M."/>
        </authorList>
    </citation>
    <scope>NUCLEOTIDE SEQUENCE</scope>
    <source>
        <strain evidence="3">36-1</strain>
    </source>
</reference>
<evidence type="ECO:0000313" key="2">
    <source>
        <dbReference type="EMBL" id="KAK4070004.1"/>
    </source>
</evidence>
<evidence type="ECO:0000313" key="4">
    <source>
        <dbReference type="Proteomes" id="UP000245956"/>
    </source>
</evidence>
<sequence>MAPTSVPDHLTMPPPSISNNSSTELSDSVLEPYIKEEAHVAFPRIDKTVHGYWSTLTLNCRCITIPEAQTAIRMIDRIVSDKNTEDWQRRLAQMELVKLLHSLENMYKLERNMGNLDGRPGEDNSSLAHKAYYEALEGQTPKPEAIRRLRWSKGMSRLVAGSMFLAFAYTNLAETKTKNFSVKAGELDNIGRQLLRKCRERLGDAAVFPI</sequence>
<reference evidence="2 5" key="4">
    <citation type="journal article" date="2024" name="Microbiol. Resour. Announc.">
        <title>Genome annotations for the ascomycete fungi Trichoderma harzianum, Trichoderma aggressivum, and Purpureocillium lilacinum.</title>
        <authorList>
            <person name="Beijen E.P.W."/>
            <person name="Ohm R.A."/>
        </authorList>
    </citation>
    <scope>NUCLEOTIDE SEQUENCE [LARGE SCALE GENOMIC DNA]</scope>
    <source>
        <strain evidence="2 5">CBS 150709</strain>
    </source>
</reference>
<evidence type="ECO:0000256" key="1">
    <source>
        <dbReference type="SAM" id="MobiDB-lite"/>
    </source>
</evidence>
<reference evidence="2" key="3">
    <citation type="submission" date="2023-11" db="EMBL/GenBank/DDBJ databases">
        <authorList>
            <person name="Beijen E."/>
            <person name="Ohm R.A."/>
        </authorList>
    </citation>
    <scope>NUCLEOTIDE SEQUENCE</scope>
    <source>
        <strain evidence="2">CBS 150709</strain>
    </source>
</reference>
<organism evidence="3 4">
    <name type="scientific">Purpureocillium lilacinum</name>
    <name type="common">Paecilomyces lilacinus</name>
    <dbReference type="NCBI Taxonomy" id="33203"/>
    <lineage>
        <taxon>Eukaryota</taxon>
        <taxon>Fungi</taxon>
        <taxon>Dikarya</taxon>
        <taxon>Ascomycota</taxon>
        <taxon>Pezizomycotina</taxon>
        <taxon>Sordariomycetes</taxon>
        <taxon>Hypocreomycetidae</taxon>
        <taxon>Hypocreales</taxon>
        <taxon>Ophiocordycipitaceae</taxon>
        <taxon>Purpureocillium</taxon>
    </lineage>
</organism>
<evidence type="ECO:0000313" key="5">
    <source>
        <dbReference type="Proteomes" id="UP001287286"/>
    </source>
</evidence>
<dbReference type="AlphaFoldDB" id="A0A2U3DT62"/>
<accession>A0A2U3DT62</accession>
<dbReference type="EMBL" id="JAWRVI010000253">
    <property type="protein sequence ID" value="KAK4070004.1"/>
    <property type="molecule type" value="Genomic_DNA"/>
</dbReference>
<protein>
    <submittedName>
        <fullName evidence="3">Uncharacterized protein</fullName>
    </submittedName>
</protein>